<name>A0A533I8T3_PARDE</name>
<organism evidence="3 4">
    <name type="scientific">Paracoccus denitrificans</name>
    <dbReference type="NCBI Taxonomy" id="266"/>
    <lineage>
        <taxon>Bacteria</taxon>
        <taxon>Pseudomonadati</taxon>
        <taxon>Pseudomonadota</taxon>
        <taxon>Alphaproteobacteria</taxon>
        <taxon>Rhodobacterales</taxon>
        <taxon>Paracoccaceae</taxon>
        <taxon>Paracoccus</taxon>
    </lineage>
</organism>
<evidence type="ECO:0000256" key="1">
    <source>
        <dbReference type="ARBA" id="ARBA00009600"/>
    </source>
</evidence>
<dbReference type="HAMAP" id="MF_00758">
    <property type="entry name" value="UPF0301"/>
    <property type="match status" value="1"/>
</dbReference>
<comment type="similarity">
    <text evidence="1 2">Belongs to the UPF0301 (AlgH) family.</text>
</comment>
<sequence>MDDDSDLTGKILIAMPDMGDPRFARSVVLVCAHSDEGAMGIVLNHPMQGMVFPKLLDMLGIETGDTSPDMPVRTGGPVEPARGFVLHLRQEPPAEGSMEVGNGLALTTTRDILVDLAEGRGPSQAILALGYAGWGPGQLDREIRANGWLTAEMDPEYAFGDPSGVWVSALNSLGVDPLLLSGAAGRA</sequence>
<dbReference type="PANTHER" id="PTHR30327">
    <property type="entry name" value="UNCHARACTERIZED PROTEIN YQGE"/>
    <property type="match status" value="1"/>
</dbReference>
<dbReference type="Pfam" id="PF02622">
    <property type="entry name" value="DUF179"/>
    <property type="match status" value="1"/>
</dbReference>
<dbReference type="SUPFAM" id="SSF143456">
    <property type="entry name" value="VC0467-like"/>
    <property type="match status" value="1"/>
</dbReference>
<proteinExistence type="inferred from homology"/>
<dbReference type="EMBL" id="VAFL01000007">
    <property type="protein sequence ID" value="TKW66470.1"/>
    <property type="molecule type" value="Genomic_DNA"/>
</dbReference>
<evidence type="ECO:0000256" key="2">
    <source>
        <dbReference type="HAMAP-Rule" id="MF_00758"/>
    </source>
</evidence>
<evidence type="ECO:0000313" key="3">
    <source>
        <dbReference type="EMBL" id="TKW66470.1"/>
    </source>
</evidence>
<protein>
    <recommendedName>
        <fullName evidence="2">UPF0301 protein DI616_10980</fullName>
    </recommendedName>
</protein>
<reference evidence="3 4" key="1">
    <citation type="journal article" date="2017" name="Nat. Commun.">
        <title>In situ click chemistry generation of cyclooxygenase-2 inhibitors.</title>
        <authorList>
            <person name="Bhardwaj A."/>
            <person name="Kaur J."/>
            <person name="Wuest M."/>
            <person name="Wuest F."/>
        </authorList>
    </citation>
    <scope>NUCLEOTIDE SEQUENCE [LARGE SCALE GENOMIC DNA]</scope>
    <source>
        <strain evidence="3">S2_012_000_R3_94</strain>
    </source>
</reference>
<dbReference type="GO" id="GO:0005829">
    <property type="term" value="C:cytosol"/>
    <property type="evidence" value="ECO:0007669"/>
    <property type="project" value="TreeGrafter"/>
</dbReference>
<dbReference type="Proteomes" id="UP000315344">
    <property type="component" value="Unassembled WGS sequence"/>
</dbReference>
<dbReference type="InterPro" id="IPR003774">
    <property type="entry name" value="AlgH-like"/>
</dbReference>
<dbReference type="PANTHER" id="PTHR30327:SF1">
    <property type="entry name" value="UPF0301 PROTEIN YQGE"/>
    <property type="match status" value="1"/>
</dbReference>
<comment type="caution">
    <text evidence="3">The sequence shown here is derived from an EMBL/GenBank/DDBJ whole genome shotgun (WGS) entry which is preliminary data.</text>
</comment>
<dbReference type="AlphaFoldDB" id="A0A533I8T3"/>
<dbReference type="Gene3D" id="3.40.1740.10">
    <property type="entry name" value="VC0467-like"/>
    <property type="match status" value="1"/>
</dbReference>
<evidence type="ECO:0000313" key="4">
    <source>
        <dbReference type="Proteomes" id="UP000315344"/>
    </source>
</evidence>
<accession>A0A533I8T3</accession>
<gene>
    <name evidence="3" type="ORF">DI616_10980</name>
</gene>